<dbReference type="Gene3D" id="2.70.170.10">
    <property type="entry name" value="Neurotransmitter-gated ion-channel ligand-binding domain"/>
    <property type="match status" value="1"/>
</dbReference>
<feature type="transmembrane region" description="Helical" evidence="7">
    <location>
        <begin position="381"/>
        <end position="400"/>
    </location>
</feature>
<evidence type="ECO:0000259" key="8">
    <source>
        <dbReference type="Pfam" id="PF02931"/>
    </source>
</evidence>
<dbReference type="SMART" id="SM00192">
    <property type="entry name" value="LDLa"/>
    <property type="match status" value="1"/>
</dbReference>
<dbReference type="InterPro" id="IPR002172">
    <property type="entry name" value="LDrepeatLR_classA_rpt"/>
</dbReference>
<dbReference type="Gene3D" id="4.10.400.10">
    <property type="entry name" value="Low-density Lipoprotein Receptor"/>
    <property type="match status" value="1"/>
</dbReference>
<dbReference type="SUPFAM" id="SSF90112">
    <property type="entry name" value="Neurotransmitter-gated ion-channel transmembrane pore"/>
    <property type="match status" value="1"/>
</dbReference>
<sequence>MLGAVIELKKDKWVLYNPLHNEVYEIKSTLPVGRQYWTSTKDGKEHLLTFTHCKSNEEFECSNGTCLPWNVRCNGLVDCLDKSDEDECNQLAKDKGYSVHVPPPPLANEKSLYIYYNVTLFNIYDITSIKRSIRIQAEINLSWHDKRIQFWNIAKSENINMKDIWKPELTLIGNAYPGYKITMDEDEFHESCKSDPESFEGKDSRIFSYTDPYMGTFIKGEDMKILYTFKAIIDVPCRFDLRRYPFGKQSCNIAAWIENAEDHYNYEFVYKGGENKIVELIYNGSKDLGEYSFVSANHMVDESGAILITIHLKNLYGFHMLNSFVPSVLICIISYCTLVFSITNFSDRVMVSLTALLVLAALFSQSSNTSVKTSYYKLLDIWYVVLIFYSFMIVIFNTWLHKFTSIEKRKEKESMLNFKDDNNEEINTIKFESVPQWKKKLMFYNFIAIVFFSLFYALFIFFFCLAAAEII</sequence>
<name>A0A5N5SQ01_9CRUS</name>
<dbReference type="PROSITE" id="PS01209">
    <property type="entry name" value="LDLRA_1"/>
    <property type="match status" value="1"/>
</dbReference>
<dbReference type="EMBL" id="SEYY01021692">
    <property type="protein sequence ID" value="KAB7496153.1"/>
    <property type="molecule type" value="Genomic_DNA"/>
</dbReference>
<keyword evidence="4 7" id="KW-0472">Membrane</keyword>
<dbReference type="Proteomes" id="UP000326759">
    <property type="component" value="Unassembled WGS sequence"/>
</dbReference>
<dbReference type="InterPro" id="IPR038050">
    <property type="entry name" value="Neuro_actylchol_rec"/>
</dbReference>
<accession>A0A5N5SQ01</accession>
<comment type="caution">
    <text evidence="6">Lacks conserved residue(s) required for the propagation of feature annotation.</text>
</comment>
<dbReference type="InterPro" id="IPR036734">
    <property type="entry name" value="Neur_chan_lig-bd_sf"/>
</dbReference>
<dbReference type="InterPro" id="IPR036055">
    <property type="entry name" value="LDL_receptor-like_sf"/>
</dbReference>
<evidence type="ECO:0000256" key="1">
    <source>
        <dbReference type="ARBA" id="ARBA00004141"/>
    </source>
</evidence>
<protein>
    <submittedName>
        <fullName evidence="9">Gamma-aminobutyric acid receptor subunit beta-3</fullName>
    </submittedName>
</protein>
<dbReference type="CDD" id="cd00112">
    <property type="entry name" value="LDLa"/>
    <property type="match status" value="1"/>
</dbReference>
<dbReference type="PANTHER" id="PTHR18945">
    <property type="entry name" value="NEUROTRANSMITTER GATED ION CHANNEL"/>
    <property type="match status" value="1"/>
</dbReference>
<feature type="transmembrane region" description="Helical" evidence="7">
    <location>
        <begin position="443"/>
        <end position="468"/>
    </location>
</feature>
<keyword evidence="9" id="KW-0675">Receptor</keyword>
<evidence type="ECO:0000313" key="9">
    <source>
        <dbReference type="EMBL" id="KAB7496153.1"/>
    </source>
</evidence>
<dbReference type="Pfam" id="PF02931">
    <property type="entry name" value="Neur_chan_LBD"/>
    <property type="match status" value="1"/>
</dbReference>
<feature type="domain" description="Neurotransmitter-gated ion-channel ligand-binding" evidence="8">
    <location>
        <begin position="94"/>
        <end position="184"/>
    </location>
</feature>
<dbReference type="Pfam" id="PF00057">
    <property type="entry name" value="Ldl_recept_a"/>
    <property type="match status" value="1"/>
</dbReference>
<dbReference type="InterPro" id="IPR036719">
    <property type="entry name" value="Neuro-gated_channel_TM_sf"/>
</dbReference>
<feature type="transmembrane region" description="Helical" evidence="7">
    <location>
        <begin position="324"/>
        <end position="342"/>
    </location>
</feature>
<proteinExistence type="predicted"/>
<keyword evidence="2 7" id="KW-0812">Transmembrane</keyword>
<evidence type="ECO:0000256" key="3">
    <source>
        <dbReference type="ARBA" id="ARBA00022989"/>
    </source>
</evidence>
<keyword evidence="5 6" id="KW-1015">Disulfide bond</keyword>
<feature type="disulfide bond" evidence="6">
    <location>
        <begin position="73"/>
        <end position="88"/>
    </location>
</feature>
<feature type="disulfide bond" evidence="6">
    <location>
        <begin position="61"/>
        <end position="79"/>
    </location>
</feature>
<comment type="caution">
    <text evidence="9">The sequence shown here is derived from an EMBL/GenBank/DDBJ whole genome shotgun (WGS) entry which is preliminary data.</text>
</comment>
<evidence type="ECO:0000313" key="10">
    <source>
        <dbReference type="Proteomes" id="UP000326759"/>
    </source>
</evidence>
<dbReference type="InterPro" id="IPR023415">
    <property type="entry name" value="LDLR_class-A_CS"/>
</dbReference>
<feature type="transmembrane region" description="Helical" evidence="7">
    <location>
        <begin position="349"/>
        <end position="366"/>
    </location>
</feature>
<dbReference type="SUPFAM" id="SSF57424">
    <property type="entry name" value="LDL receptor-like module"/>
    <property type="match status" value="1"/>
</dbReference>
<dbReference type="Gene3D" id="1.20.58.390">
    <property type="entry name" value="Neurotransmitter-gated ion-channel transmembrane domain"/>
    <property type="match status" value="1"/>
</dbReference>
<keyword evidence="10" id="KW-1185">Reference proteome</keyword>
<reference evidence="9 10" key="1">
    <citation type="journal article" date="2019" name="PLoS Biol.">
        <title>Sex chromosomes control vertical transmission of feminizing Wolbachia symbionts in an isopod.</title>
        <authorList>
            <person name="Becking T."/>
            <person name="Chebbi M.A."/>
            <person name="Giraud I."/>
            <person name="Moumen B."/>
            <person name="Laverre T."/>
            <person name="Caubet Y."/>
            <person name="Peccoud J."/>
            <person name="Gilbert C."/>
            <person name="Cordaux R."/>
        </authorList>
    </citation>
    <scope>NUCLEOTIDE SEQUENCE [LARGE SCALE GENOMIC DNA]</scope>
    <source>
        <strain evidence="9">ANa2</strain>
        <tissue evidence="9">Whole body excluding digestive tract and cuticle</tissue>
    </source>
</reference>
<dbReference type="GO" id="GO:0016020">
    <property type="term" value="C:membrane"/>
    <property type="evidence" value="ECO:0007669"/>
    <property type="project" value="UniProtKB-SubCell"/>
</dbReference>
<evidence type="ECO:0000256" key="4">
    <source>
        <dbReference type="ARBA" id="ARBA00023136"/>
    </source>
</evidence>
<dbReference type="OrthoDB" id="6380893at2759"/>
<evidence type="ECO:0000256" key="5">
    <source>
        <dbReference type="ARBA" id="ARBA00023157"/>
    </source>
</evidence>
<evidence type="ECO:0000256" key="7">
    <source>
        <dbReference type="SAM" id="Phobius"/>
    </source>
</evidence>
<dbReference type="InterPro" id="IPR006201">
    <property type="entry name" value="Neur_channel"/>
</dbReference>
<dbReference type="GO" id="GO:0005230">
    <property type="term" value="F:extracellular ligand-gated monoatomic ion channel activity"/>
    <property type="evidence" value="ECO:0007669"/>
    <property type="project" value="InterPro"/>
</dbReference>
<evidence type="ECO:0000256" key="2">
    <source>
        <dbReference type="ARBA" id="ARBA00022692"/>
    </source>
</evidence>
<dbReference type="AlphaFoldDB" id="A0A5N5SQ01"/>
<keyword evidence="3 7" id="KW-1133">Transmembrane helix</keyword>
<dbReference type="SUPFAM" id="SSF63712">
    <property type="entry name" value="Nicotinic receptor ligand binding domain-like"/>
    <property type="match status" value="1"/>
</dbReference>
<gene>
    <name evidence="9" type="primary">GABRB3</name>
    <name evidence="9" type="ORF">Anas_11512</name>
</gene>
<dbReference type="InterPro" id="IPR006202">
    <property type="entry name" value="Neur_chan_lig-bd"/>
</dbReference>
<comment type="subcellular location">
    <subcellularLocation>
        <location evidence="1">Membrane</location>
        <topology evidence="1">Multi-pass membrane protein</topology>
    </subcellularLocation>
</comment>
<organism evidence="9 10">
    <name type="scientific">Armadillidium nasatum</name>
    <dbReference type="NCBI Taxonomy" id="96803"/>
    <lineage>
        <taxon>Eukaryota</taxon>
        <taxon>Metazoa</taxon>
        <taxon>Ecdysozoa</taxon>
        <taxon>Arthropoda</taxon>
        <taxon>Crustacea</taxon>
        <taxon>Multicrustacea</taxon>
        <taxon>Malacostraca</taxon>
        <taxon>Eumalacostraca</taxon>
        <taxon>Peracarida</taxon>
        <taxon>Isopoda</taxon>
        <taxon>Oniscidea</taxon>
        <taxon>Crinocheta</taxon>
        <taxon>Armadillidiidae</taxon>
        <taxon>Armadillidium</taxon>
    </lineage>
</organism>
<evidence type="ECO:0000256" key="6">
    <source>
        <dbReference type="PROSITE-ProRule" id="PRU00124"/>
    </source>
</evidence>
<dbReference type="PROSITE" id="PS50068">
    <property type="entry name" value="LDLRA_2"/>
    <property type="match status" value="1"/>
</dbReference>
<dbReference type="GO" id="GO:0004888">
    <property type="term" value="F:transmembrane signaling receptor activity"/>
    <property type="evidence" value="ECO:0007669"/>
    <property type="project" value="InterPro"/>
</dbReference>